<organism evidence="2">
    <name type="scientific">Siphoviridae sp. ctClL93</name>
    <dbReference type="NCBI Taxonomy" id="2825381"/>
    <lineage>
        <taxon>Viruses</taxon>
        <taxon>Duplodnaviria</taxon>
        <taxon>Heunggongvirae</taxon>
        <taxon>Uroviricota</taxon>
        <taxon>Caudoviricetes</taxon>
    </lineage>
</organism>
<accession>A0A8S5VDR8</accession>
<reference evidence="2" key="1">
    <citation type="journal article" date="2021" name="Proc. Natl. Acad. Sci. U.S.A.">
        <title>A Catalog of Tens of Thousands of Viruses from Human Metagenomes Reveals Hidden Associations with Chronic Diseases.</title>
        <authorList>
            <person name="Tisza M.J."/>
            <person name="Buck C.B."/>
        </authorList>
    </citation>
    <scope>NUCLEOTIDE SEQUENCE</scope>
    <source>
        <strain evidence="2">CtClL93</strain>
    </source>
</reference>
<feature type="domain" description="DUF551" evidence="1">
    <location>
        <begin position="53"/>
        <end position="119"/>
    </location>
</feature>
<evidence type="ECO:0000313" key="2">
    <source>
        <dbReference type="EMBL" id="DAG04914.1"/>
    </source>
</evidence>
<dbReference type="Pfam" id="PF04448">
    <property type="entry name" value="DUF551"/>
    <property type="match status" value="1"/>
</dbReference>
<dbReference type="EMBL" id="BK016246">
    <property type="protein sequence ID" value="DAG04914.1"/>
    <property type="molecule type" value="Genomic_DNA"/>
</dbReference>
<dbReference type="InterPro" id="IPR007539">
    <property type="entry name" value="DUF551"/>
</dbReference>
<proteinExistence type="predicted"/>
<evidence type="ECO:0000259" key="1">
    <source>
        <dbReference type="Pfam" id="PF04448"/>
    </source>
</evidence>
<protein>
    <recommendedName>
        <fullName evidence="1">DUF551 domain-containing protein</fullName>
    </recommendedName>
</protein>
<name>A0A8S5VDR8_9CAUD</name>
<sequence>MAEYIEREAAMTTPVLPKEYRKYQTDNLDDAYEQGWMDALDNLKNAPAVSVPQWISVKDKLPEPGELVLIWYEYFRYGSYNRIFKTHEIAYQYGGHWTGASDSLGVDARVFAWMPLPTPYVEDRNG</sequence>